<keyword evidence="7" id="KW-1185">Reference proteome</keyword>
<name>U3J9E8_ANAPP</name>
<dbReference type="PANTHER" id="PTHR19282">
    <property type="entry name" value="TETRASPANIN"/>
    <property type="match status" value="1"/>
</dbReference>
<dbReference type="OMA" id="STLCPEH"/>
<reference evidence="6" key="3">
    <citation type="submission" date="2025-09" db="UniProtKB">
        <authorList>
            <consortium name="Ensembl"/>
        </authorList>
    </citation>
    <scope>IDENTIFICATION</scope>
</reference>
<dbReference type="CDD" id="cd03156">
    <property type="entry name" value="uroplakin_I_like_LEL"/>
    <property type="match status" value="1"/>
</dbReference>
<dbReference type="PRINTS" id="PR00259">
    <property type="entry name" value="TMFOUR"/>
</dbReference>
<feature type="transmembrane region" description="Helical" evidence="5">
    <location>
        <begin position="75"/>
        <end position="100"/>
    </location>
</feature>
<dbReference type="Pfam" id="PF00335">
    <property type="entry name" value="Tetraspanin"/>
    <property type="match status" value="1"/>
</dbReference>
<dbReference type="InterPro" id="IPR008952">
    <property type="entry name" value="Tetraspanin_EC2_sf"/>
</dbReference>
<protein>
    <submittedName>
        <fullName evidence="6">Uncharacterized protein</fullName>
    </submittedName>
</protein>
<dbReference type="GeneTree" id="ENSGT00940000167691"/>
<dbReference type="PANTHER" id="PTHR19282:SF558">
    <property type="entry name" value="TETRASPANIN"/>
    <property type="match status" value="1"/>
</dbReference>
<proteinExistence type="predicted"/>
<reference evidence="6 7" key="1">
    <citation type="submission" date="2017-10" db="EMBL/GenBank/DDBJ databases">
        <title>A new Pekin duck reference genome.</title>
        <authorList>
            <person name="Hou Z.-C."/>
            <person name="Zhou Z.-K."/>
            <person name="Zhu F."/>
            <person name="Hou S.-S."/>
        </authorList>
    </citation>
    <scope>NUCLEOTIDE SEQUENCE [LARGE SCALE GENOMIC DNA]</scope>
</reference>
<evidence type="ECO:0000256" key="4">
    <source>
        <dbReference type="ARBA" id="ARBA00023136"/>
    </source>
</evidence>
<dbReference type="InterPro" id="IPR018499">
    <property type="entry name" value="Tetraspanin/Peripherin"/>
</dbReference>
<keyword evidence="4 5" id="KW-0472">Membrane</keyword>
<dbReference type="GO" id="GO:0005886">
    <property type="term" value="C:plasma membrane"/>
    <property type="evidence" value="ECO:0007669"/>
    <property type="project" value="TreeGrafter"/>
</dbReference>
<dbReference type="SUPFAM" id="SSF48652">
    <property type="entry name" value="Tetraspanin"/>
    <property type="match status" value="1"/>
</dbReference>
<dbReference type="Gene3D" id="1.10.1450.10">
    <property type="entry name" value="Tetraspanin"/>
    <property type="match status" value="1"/>
</dbReference>
<sequence>MGETCQELVSSLSTGPCLPLLWLCAGSPHVPRCRTGRGWLGPGLSSPLCRDKRCRLPAEPRPLGVPMGVLSCVKYLMFIFNVLVFAGGTCLVGVGVWVAVDPAGFQDIVATKPVLRAGAYLLLAVGIALSLLGFLGCCGALRQSRLLLLVFFVLVSLVFVTQLVGAVLFLVVLTPQIRPELFLSELRRNYRGDEDAEVFSVAWNTLMVMFSCCGVLGPEDFGNGSRFQELHPGTPWPRACCARDGLLQAGELLGWEQCRERSPGYIHEQVGLHGHPPCAARPCHVPAVSPARLRLLPMESSTLCPEH</sequence>
<comment type="subcellular location">
    <subcellularLocation>
        <location evidence="1">Membrane</location>
        <topology evidence="1">Multi-pass membrane protein</topology>
    </subcellularLocation>
</comment>
<dbReference type="Proteomes" id="UP000016666">
    <property type="component" value="Chromosome 27"/>
</dbReference>
<evidence type="ECO:0000313" key="6">
    <source>
        <dbReference type="Ensembl" id="ENSAPLP00000016126.2"/>
    </source>
</evidence>
<evidence type="ECO:0000256" key="2">
    <source>
        <dbReference type="ARBA" id="ARBA00022692"/>
    </source>
</evidence>
<dbReference type="Ensembl" id="ENSAPLT00000016939.2">
    <property type="protein sequence ID" value="ENSAPLP00000016126.2"/>
    <property type="gene ID" value="ENSAPLG00000016240.2"/>
</dbReference>
<evidence type="ECO:0000256" key="5">
    <source>
        <dbReference type="SAM" id="Phobius"/>
    </source>
</evidence>
<dbReference type="HOGENOM" id="CLU_055524_4_1_1"/>
<keyword evidence="3 5" id="KW-1133">Transmembrane helix</keyword>
<feature type="transmembrane region" description="Helical" evidence="5">
    <location>
        <begin position="148"/>
        <end position="173"/>
    </location>
</feature>
<accession>U3J9E8</accession>
<dbReference type="AlphaFoldDB" id="U3J9E8"/>
<feature type="transmembrane region" description="Helical" evidence="5">
    <location>
        <begin position="120"/>
        <end position="141"/>
    </location>
</feature>
<evidence type="ECO:0000256" key="1">
    <source>
        <dbReference type="ARBA" id="ARBA00004141"/>
    </source>
</evidence>
<evidence type="ECO:0000256" key="3">
    <source>
        <dbReference type="ARBA" id="ARBA00022989"/>
    </source>
</evidence>
<reference evidence="6" key="2">
    <citation type="submission" date="2025-08" db="UniProtKB">
        <authorList>
            <consortium name="Ensembl"/>
        </authorList>
    </citation>
    <scope>IDENTIFICATION</scope>
</reference>
<keyword evidence="2 5" id="KW-0812">Transmembrane</keyword>
<evidence type="ECO:0000313" key="7">
    <source>
        <dbReference type="Proteomes" id="UP000016666"/>
    </source>
</evidence>
<organism evidence="6 7">
    <name type="scientific">Anas platyrhynchos platyrhynchos</name>
    <name type="common">Northern mallard</name>
    <dbReference type="NCBI Taxonomy" id="8840"/>
    <lineage>
        <taxon>Eukaryota</taxon>
        <taxon>Metazoa</taxon>
        <taxon>Chordata</taxon>
        <taxon>Craniata</taxon>
        <taxon>Vertebrata</taxon>
        <taxon>Euteleostomi</taxon>
        <taxon>Archelosauria</taxon>
        <taxon>Archosauria</taxon>
        <taxon>Dinosauria</taxon>
        <taxon>Saurischia</taxon>
        <taxon>Theropoda</taxon>
        <taxon>Coelurosauria</taxon>
        <taxon>Aves</taxon>
        <taxon>Neognathae</taxon>
        <taxon>Galloanserae</taxon>
        <taxon>Anseriformes</taxon>
        <taxon>Anatidae</taxon>
        <taxon>Anatinae</taxon>
        <taxon>Anas</taxon>
    </lineage>
</organism>
<dbReference type="STRING" id="8840.ENSAPLP00000016126"/>